<feature type="transmembrane region" description="Helical" evidence="2">
    <location>
        <begin position="111"/>
        <end position="131"/>
    </location>
</feature>
<feature type="compositionally biased region" description="Low complexity" evidence="1">
    <location>
        <begin position="379"/>
        <end position="391"/>
    </location>
</feature>
<proteinExistence type="predicted"/>
<evidence type="ECO:0000313" key="4">
    <source>
        <dbReference type="Proteomes" id="UP001303115"/>
    </source>
</evidence>
<feature type="transmembrane region" description="Helical" evidence="2">
    <location>
        <begin position="194"/>
        <end position="212"/>
    </location>
</feature>
<protein>
    <submittedName>
        <fullName evidence="3">Uncharacterized protein</fullName>
    </submittedName>
</protein>
<feature type="transmembrane region" description="Helical" evidence="2">
    <location>
        <begin position="13"/>
        <end position="37"/>
    </location>
</feature>
<name>A0AAN6SQ83_9PEZI</name>
<evidence type="ECO:0000256" key="2">
    <source>
        <dbReference type="SAM" id="Phobius"/>
    </source>
</evidence>
<reference evidence="4" key="1">
    <citation type="journal article" date="2023" name="Mol. Phylogenet. Evol.">
        <title>Genome-scale phylogeny and comparative genomics of the fungal order Sordariales.</title>
        <authorList>
            <person name="Hensen N."/>
            <person name="Bonometti L."/>
            <person name="Westerberg I."/>
            <person name="Brannstrom I.O."/>
            <person name="Guillou S."/>
            <person name="Cros-Aarteil S."/>
            <person name="Calhoun S."/>
            <person name="Haridas S."/>
            <person name="Kuo A."/>
            <person name="Mondo S."/>
            <person name="Pangilinan J."/>
            <person name="Riley R."/>
            <person name="LaButti K."/>
            <person name="Andreopoulos B."/>
            <person name="Lipzen A."/>
            <person name="Chen C."/>
            <person name="Yan M."/>
            <person name="Daum C."/>
            <person name="Ng V."/>
            <person name="Clum A."/>
            <person name="Steindorff A."/>
            <person name="Ohm R.A."/>
            <person name="Martin F."/>
            <person name="Silar P."/>
            <person name="Natvig D.O."/>
            <person name="Lalanne C."/>
            <person name="Gautier V."/>
            <person name="Ament-Velasquez S.L."/>
            <person name="Kruys A."/>
            <person name="Hutchinson M.I."/>
            <person name="Powell A.J."/>
            <person name="Barry K."/>
            <person name="Miller A.N."/>
            <person name="Grigoriev I.V."/>
            <person name="Debuchy R."/>
            <person name="Gladieux P."/>
            <person name="Hiltunen Thoren M."/>
            <person name="Johannesson H."/>
        </authorList>
    </citation>
    <scope>NUCLEOTIDE SEQUENCE [LARGE SCALE GENOMIC DNA]</scope>
    <source>
        <strain evidence="4">CBS 284.82</strain>
    </source>
</reference>
<dbReference type="Proteomes" id="UP001303115">
    <property type="component" value="Unassembled WGS sequence"/>
</dbReference>
<accession>A0AAN6SQ83</accession>
<feature type="transmembrane region" description="Helical" evidence="2">
    <location>
        <begin position="224"/>
        <end position="246"/>
    </location>
</feature>
<organism evidence="3 4">
    <name type="scientific">Parachaetomium inaequale</name>
    <dbReference type="NCBI Taxonomy" id="2588326"/>
    <lineage>
        <taxon>Eukaryota</taxon>
        <taxon>Fungi</taxon>
        <taxon>Dikarya</taxon>
        <taxon>Ascomycota</taxon>
        <taxon>Pezizomycotina</taxon>
        <taxon>Sordariomycetes</taxon>
        <taxon>Sordariomycetidae</taxon>
        <taxon>Sordariales</taxon>
        <taxon>Chaetomiaceae</taxon>
        <taxon>Parachaetomium</taxon>
    </lineage>
</organism>
<comment type="caution">
    <text evidence="3">The sequence shown here is derived from an EMBL/GenBank/DDBJ whole genome shotgun (WGS) entry which is preliminary data.</text>
</comment>
<keyword evidence="2" id="KW-0472">Membrane</keyword>
<evidence type="ECO:0000313" key="3">
    <source>
        <dbReference type="EMBL" id="KAK4039064.1"/>
    </source>
</evidence>
<feature type="transmembrane region" description="Helical" evidence="2">
    <location>
        <begin position="49"/>
        <end position="71"/>
    </location>
</feature>
<dbReference type="EMBL" id="MU854411">
    <property type="protein sequence ID" value="KAK4039064.1"/>
    <property type="molecule type" value="Genomic_DNA"/>
</dbReference>
<evidence type="ECO:0000256" key="1">
    <source>
        <dbReference type="SAM" id="MobiDB-lite"/>
    </source>
</evidence>
<feature type="transmembrane region" description="Helical" evidence="2">
    <location>
        <begin position="266"/>
        <end position="292"/>
    </location>
</feature>
<gene>
    <name evidence="3" type="ORF">C8A01DRAFT_36964</name>
</gene>
<keyword evidence="2" id="KW-1133">Transmembrane helix</keyword>
<sequence>MDGDYDTVGGYEIGFTVLAGLWITPLSILWFLSFCLARRKNDPARVGISWMKVVFPIWSLALLFWLVYGALNVWDWFGDSYYSRGYTRAKLYEVMNRISIMGNFFSNLADIFLFITVVEIAGGFLLCLKGAAEPIPMRRFSRIAILAWAVVLFALVIASFGLNHDLASRSNTITLSTYEGIRTTLIRLNGAVSIMFWLTSMPMLFFAAYVVHNTKKHELLRGGAILLLVATVLDFVRLTISMALFIHSSLIDLDKTNRQRTVTPLYVSWIVGPFFDFVLMFILLVILFSLAVKKRKGLWSQPQQQGWAYPTVVYVPAAGVYPQGQVQPGGVMPGQQQQQGLPAYLQVAQQQQQQQQQQPQQQMAQGQQGYYYYPQQQPQQVYQQQGQEQQQTAEPKPVANV</sequence>
<feature type="region of interest" description="Disordered" evidence="1">
    <location>
        <begin position="379"/>
        <end position="401"/>
    </location>
</feature>
<feature type="transmembrane region" description="Helical" evidence="2">
    <location>
        <begin position="143"/>
        <end position="162"/>
    </location>
</feature>
<dbReference type="AlphaFoldDB" id="A0AAN6SQ83"/>
<keyword evidence="2" id="KW-0812">Transmembrane</keyword>
<keyword evidence="4" id="KW-1185">Reference proteome</keyword>